<dbReference type="Proteomes" id="UP000218811">
    <property type="component" value="Unassembled WGS sequence"/>
</dbReference>
<dbReference type="InterPro" id="IPR001365">
    <property type="entry name" value="A_deaminase_dom"/>
</dbReference>
<dbReference type="GO" id="GO:0046872">
    <property type="term" value="F:metal ion binding"/>
    <property type="evidence" value="ECO:0007669"/>
    <property type="project" value="UniProtKB-KW"/>
</dbReference>
<evidence type="ECO:0000256" key="2">
    <source>
        <dbReference type="ARBA" id="ARBA00006676"/>
    </source>
</evidence>
<evidence type="ECO:0000256" key="4">
    <source>
        <dbReference type="ARBA" id="ARBA00022801"/>
    </source>
</evidence>
<evidence type="ECO:0000256" key="3">
    <source>
        <dbReference type="ARBA" id="ARBA00022723"/>
    </source>
</evidence>
<dbReference type="GO" id="GO:0004000">
    <property type="term" value="F:adenosine deaminase activity"/>
    <property type="evidence" value="ECO:0007669"/>
    <property type="project" value="TreeGrafter"/>
</dbReference>
<evidence type="ECO:0000313" key="10">
    <source>
        <dbReference type="Proteomes" id="UP000218811"/>
    </source>
</evidence>
<proteinExistence type="inferred from homology"/>
<dbReference type="InterPro" id="IPR006330">
    <property type="entry name" value="Ado/ade_deaminase"/>
</dbReference>
<organism evidence="9 10">
    <name type="scientific">Wolfiporia cocos (strain MD-104)</name>
    <name type="common">Brown rot fungus</name>
    <dbReference type="NCBI Taxonomy" id="742152"/>
    <lineage>
        <taxon>Eukaryota</taxon>
        <taxon>Fungi</taxon>
        <taxon>Dikarya</taxon>
        <taxon>Basidiomycota</taxon>
        <taxon>Agaricomycotina</taxon>
        <taxon>Agaricomycetes</taxon>
        <taxon>Polyporales</taxon>
        <taxon>Phaeolaceae</taxon>
        <taxon>Wolfiporia</taxon>
    </lineage>
</organism>
<name>A0A2H3J697_WOLCO</name>
<evidence type="ECO:0000256" key="7">
    <source>
        <dbReference type="ARBA" id="ARBA00048787"/>
    </source>
</evidence>
<keyword evidence="6" id="KW-0546">Nucleotide metabolism</keyword>
<dbReference type="STRING" id="742152.A0A2H3J697"/>
<dbReference type="OrthoDB" id="272271at2759"/>
<reference evidence="9 10" key="1">
    <citation type="journal article" date="2012" name="Science">
        <title>The Paleozoic origin of enzymatic lignin decomposition reconstructed from 31 fungal genomes.</title>
        <authorList>
            <person name="Floudas D."/>
            <person name="Binder M."/>
            <person name="Riley R."/>
            <person name="Barry K."/>
            <person name="Blanchette R.A."/>
            <person name="Henrissat B."/>
            <person name="Martinez A.T."/>
            <person name="Otillar R."/>
            <person name="Spatafora J.W."/>
            <person name="Yadav J.S."/>
            <person name="Aerts A."/>
            <person name="Benoit I."/>
            <person name="Boyd A."/>
            <person name="Carlson A."/>
            <person name="Copeland A."/>
            <person name="Coutinho P.M."/>
            <person name="de Vries R.P."/>
            <person name="Ferreira P."/>
            <person name="Findley K."/>
            <person name="Foster B."/>
            <person name="Gaskell J."/>
            <person name="Glotzer D."/>
            <person name="Gorecki P."/>
            <person name="Heitman J."/>
            <person name="Hesse C."/>
            <person name="Hori C."/>
            <person name="Igarashi K."/>
            <person name="Jurgens J.A."/>
            <person name="Kallen N."/>
            <person name="Kersten P."/>
            <person name="Kohler A."/>
            <person name="Kuees U."/>
            <person name="Kumar T.K.A."/>
            <person name="Kuo A."/>
            <person name="LaButti K."/>
            <person name="Larrondo L.F."/>
            <person name="Lindquist E."/>
            <person name="Ling A."/>
            <person name="Lombard V."/>
            <person name="Lucas S."/>
            <person name="Lundell T."/>
            <person name="Martin R."/>
            <person name="McLaughlin D.J."/>
            <person name="Morgenstern I."/>
            <person name="Morin E."/>
            <person name="Murat C."/>
            <person name="Nagy L.G."/>
            <person name="Nolan M."/>
            <person name="Ohm R.A."/>
            <person name="Patyshakuliyeva A."/>
            <person name="Rokas A."/>
            <person name="Ruiz-Duenas F.J."/>
            <person name="Sabat G."/>
            <person name="Salamov A."/>
            <person name="Samejima M."/>
            <person name="Schmutz J."/>
            <person name="Slot J.C."/>
            <person name="St John F."/>
            <person name="Stenlid J."/>
            <person name="Sun H."/>
            <person name="Sun S."/>
            <person name="Syed K."/>
            <person name="Tsang A."/>
            <person name="Wiebenga A."/>
            <person name="Young D."/>
            <person name="Pisabarro A."/>
            <person name="Eastwood D.C."/>
            <person name="Martin F."/>
            <person name="Cullen D."/>
            <person name="Grigoriev I.V."/>
            <person name="Hibbett D.S."/>
        </authorList>
    </citation>
    <scope>NUCLEOTIDE SEQUENCE [LARGE SCALE GENOMIC DNA]</scope>
    <source>
        <strain evidence="9 10">MD-104</strain>
    </source>
</reference>
<feature type="domain" description="Adenosine deaminase" evidence="8">
    <location>
        <begin position="143"/>
        <end position="367"/>
    </location>
</feature>
<dbReference type="PANTHER" id="PTHR11409">
    <property type="entry name" value="ADENOSINE DEAMINASE"/>
    <property type="match status" value="1"/>
</dbReference>
<comment type="catalytic activity">
    <reaction evidence="7">
        <text>N(6)-methyl-AMP + H2O + H(+) = IMP + methylamine</text>
        <dbReference type="Rhea" id="RHEA:16001"/>
        <dbReference type="ChEBI" id="CHEBI:15377"/>
        <dbReference type="ChEBI" id="CHEBI:15378"/>
        <dbReference type="ChEBI" id="CHEBI:58053"/>
        <dbReference type="ChEBI" id="CHEBI:59338"/>
        <dbReference type="ChEBI" id="CHEBI:144842"/>
    </reaction>
    <physiologicalReaction direction="left-to-right" evidence="7">
        <dbReference type="Rhea" id="RHEA:16002"/>
    </physiologicalReaction>
</comment>
<keyword evidence="4 9" id="KW-0378">Hydrolase</keyword>
<protein>
    <submittedName>
        <fullName evidence="9">Metallo-dependent hydrolase</fullName>
    </submittedName>
</protein>
<dbReference type="SUPFAM" id="SSF51556">
    <property type="entry name" value="Metallo-dependent hydrolases"/>
    <property type="match status" value="1"/>
</dbReference>
<keyword evidence="5" id="KW-0862">Zinc</keyword>
<dbReference type="GO" id="GO:0046103">
    <property type="term" value="P:inosine biosynthetic process"/>
    <property type="evidence" value="ECO:0007669"/>
    <property type="project" value="TreeGrafter"/>
</dbReference>
<accession>A0A2H3J697</accession>
<evidence type="ECO:0000259" key="8">
    <source>
        <dbReference type="Pfam" id="PF00962"/>
    </source>
</evidence>
<keyword evidence="3" id="KW-0479">Metal-binding</keyword>
<evidence type="ECO:0000256" key="5">
    <source>
        <dbReference type="ARBA" id="ARBA00022833"/>
    </source>
</evidence>
<dbReference type="OMA" id="RGWFRFQ"/>
<evidence type="ECO:0000313" key="9">
    <source>
        <dbReference type="EMBL" id="PCH33178.1"/>
    </source>
</evidence>
<dbReference type="GO" id="GO:0006154">
    <property type="term" value="P:adenosine catabolic process"/>
    <property type="evidence" value="ECO:0007669"/>
    <property type="project" value="TreeGrafter"/>
</dbReference>
<dbReference type="GO" id="GO:0009117">
    <property type="term" value="P:nucleotide metabolic process"/>
    <property type="evidence" value="ECO:0007669"/>
    <property type="project" value="UniProtKB-KW"/>
</dbReference>
<dbReference type="Pfam" id="PF00962">
    <property type="entry name" value="A_deaminase"/>
    <property type="match status" value="1"/>
</dbReference>
<dbReference type="PANTHER" id="PTHR11409:SF42">
    <property type="entry name" value="ADENOSINE DEAMINASE-LIKE PROTEIN"/>
    <property type="match status" value="1"/>
</dbReference>
<comment type="similarity">
    <text evidence="2">Belongs to the metallo-dependent hydrolases superfamily. Adenosine and AMP deaminases family.</text>
</comment>
<dbReference type="AlphaFoldDB" id="A0A2H3J697"/>
<dbReference type="EMBL" id="KB467831">
    <property type="protein sequence ID" value="PCH33178.1"/>
    <property type="molecule type" value="Genomic_DNA"/>
</dbReference>
<gene>
    <name evidence="9" type="ORF">WOLCODRAFT_134971</name>
</gene>
<evidence type="ECO:0000256" key="6">
    <source>
        <dbReference type="ARBA" id="ARBA00023080"/>
    </source>
</evidence>
<dbReference type="InterPro" id="IPR032466">
    <property type="entry name" value="Metal_Hydrolase"/>
</dbReference>
<evidence type="ECO:0000256" key="1">
    <source>
        <dbReference type="ARBA" id="ARBA00001947"/>
    </source>
</evidence>
<dbReference type="Gene3D" id="3.20.20.140">
    <property type="entry name" value="Metal-dependent hydrolases"/>
    <property type="match status" value="1"/>
</dbReference>
<keyword evidence="10" id="KW-1185">Reference proteome</keyword>
<sequence length="375" mass="40934">MATHAEHTIAGPAAAALASLTPAQLHFLRALPKAELHAHLNGSIPLPALQDLANQYLQTEQEDSDAVRASIAQLQAGVTLNEIHEFFGLFPAIYALTSTPTALAQAARAVLAHFLLPRTSLLDPDPASSTKPSSPDGKFPEAAYLELRTTPRETSAMSRMKYVETVLDEVERYPADRAALIVSLDRRMSADVAAECVRCAVQLKEAGRRVVGIDLCGDVKAGDMTTFEAHFREAKAAGLGVTLHIAETEDTPVAEIHTLLSFNPDRLGHATFLDTPMRELVRSRKTCIEICLSSNLLCKTVPVLADHHVRWYLREDHPVAICTDDILPFRNSLLGEYALLMAAPPLGLGLTEAEVERVARMAMECRFRLGSRMES</sequence>
<comment type="cofactor">
    <cofactor evidence="1">
        <name>Zn(2+)</name>
        <dbReference type="ChEBI" id="CHEBI:29105"/>
    </cofactor>
</comment>